<dbReference type="STRING" id="1229909.NSED_03545"/>
<dbReference type="Pfam" id="PF00072">
    <property type="entry name" value="Response_reg"/>
    <property type="match status" value="1"/>
</dbReference>
<dbReference type="InterPro" id="IPR011006">
    <property type="entry name" value="CheY-like_superfamily"/>
</dbReference>
<dbReference type="PANTHER" id="PTHR44591:SF3">
    <property type="entry name" value="RESPONSE REGULATORY DOMAIN-CONTAINING PROTEIN"/>
    <property type="match status" value="1"/>
</dbReference>
<dbReference type="InterPro" id="IPR001789">
    <property type="entry name" value="Sig_transdc_resp-reg_receiver"/>
</dbReference>
<evidence type="ECO:0000313" key="4">
    <source>
        <dbReference type="Proteomes" id="UP000006100"/>
    </source>
</evidence>
<keyword evidence="4" id="KW-1185">Reference proteome</keyword>
<dbReference type="PROSITE" id="PS50110">
    <property type="entry name" value="RESPONSE_REGULATORY"/>
    <property type="match status" value="1"/>
</dbReference>
<protein>
    <submittedName>
        <fullName evidence="3">Response regulator receiver protein</fullName>
    </submittedName>
</protein>
<dbReference type="SMART" id="SM00448">
    <property type="entry name" value="REC"/>
    <property type="match status" value="1"/>
</dbReference>
<dbReference type="InterPro" id="IPR050595">
    <property type="entry name" value="Bact_response_regulator"/>
</dbReference>
<gene>
    <name evidence="3" type="ORF">NSED_03545</name>
</gene>
<evidence type="ECO:0000313" key="3">
    <source>
        <dbReference type="EMBL" id="AFS82515.1"/>
    </source>
</evidence>
<dbReference type="Gene3D" id="3.40.50.2300">
    <property type="match status" value="1"/>
</dbReference>
<accession>K0BBZ3</accession>
<name>K0BBZ3_9ARCH</name>
<evidence type="ECO:0000259" key="2">
    <source>
        <dbReference type="PROSITE" id="PS50110"/>
    </source>
</evidence>
<sequence length="198" mass="22502">MTSVIVIDDNEDIVYSMSELLEMYGVDVVGKAHDGLEGSELFDQLRPDAVLLDLMMPEYDGIYALRKIREIDPNSVVLIVTGGSHDLMSEELDSLVPTKILFKPFDVNDLVEIILEETNNTMPFRVEYLFNDDSKSYACLLTLEQYKNFKNLPAIAECKITKNNEKNTKLHKEEMQKALDLAAQNDVSHIQKLSQIVE</sequence>
<dbReference type="KEGG" id="nir:NSED_03545"/>
<dbReference type="SUPFAM" id="SSF52172">
    <property type="entry name" value="CheY-like"/>
    <property type="match status" value="1"/>
</dbReference>
<organism evidence="3 4">
    <name type="scientific">Candidatus Nitrosopumilus sediminis</name>
    <dbReference type="NCBI Taxonomy" id="1229909"/>
    <lineage>
        <taxon>Archaea</taxon>
        <taxon>Nitrososphaerota</taxon>
        <taxon>Nitrososphaeria</taxon>
        <taxon>Nitrosopumilales</taxon>
        <taxon>Nitrosopumilaceae</taxon>
        <taxon>Nitrosopumilus</taxon>
    </lineage>
</organism>
<dbReference type="OrthoDB" id="2830at2157"/>
<keyword evidence="1" id="KW-0597">Phosphoprotein</keyword>
<dbReference type="Pfam" id="PF18549">
    <property type="entry name" value="NitrOD1"/>
    <property type="match status" value="1"/>
</dbReference>
<dbReference type="InterPro" id="IPR041213">
    <property type="entry name" value="NitrOD1"/>
</dbReference>
<dbReference type="Proteomes" id="UP000006100">
    <property type="component" value="Chromosome"/>
</dbReference>
<dbReference type="GO" id="GO:0000160">
    <property type="term" value="P:phosphorelay signal transduction system"/>
    <property type="evidence" value="ECO:0007669"/>
    <property type="project" value="InterPro"/>
</dbReference>
<reference evidence="3 4" key="1">
    <citation type="journal article" date="2012" name="J. Bacteriol.">
        <title>Draft Genome Sequence of an Ammonia-Oxidizing Archaeon, "Candidatus Nitrosopumilus sediminis" AR2, from Svalbard in the Arctic Circle.</title>
        <authorList>
            <person name="Park S.J."/>
            <person name="Kim J.G."/>
            <person name="Jung M.Y."/>
            <person name="Kim S.J."/>
            <person name="Cha I.T."/>
            <person name="Ghai R."/>
            <person name="Martin-Cuadrado A.B."/>
            <person name="Rodriguez-Valera F."/>
            <person name="Rhee S.K."/>
        </authorList>
    </citation>
    <scope>NUCLEOTIDE SEQUENCE [LARGE SCALE GENOMIC DNA]</scope>
    <source>
        <strain evidence="3 4">AR2</strain>
    </source>
</reference>
<proteinExistence type="predicted"/>
<dbReference type="EMBL" id="CP003843">
    <property type="protein sequence ID" value="AFS82515.1"/>
    <property type="molecule type" value="Genomic_DNA"/>
</dbReference>
<dbReference type="AlphaFoldDB" id="K0BBZ3"/>
<evidence type="ECO:0000256" key="1">
    <source>
        <dbReference type="ARBA" id="ARBA00022553"/>
    </source>
</evidence>
<feature type="domain" description="Response regulatory" evidence="2">
    <location>
        <begin position="3"/>
        <end position="118"/>
    </location>
</feature>
<dbReference type="GeneID" id="13697726"/>
<dbReference type="PANTHER" id="PTHR44591">
    <property type="entry name" value="STRESS RESPONSE REGULATOR PROTEIN 1"/>
    <property type="match status" value="1"/>
</dbReference>
<dbReference type="RefSeq" id="WP_014964887.1">
    <property type="nucleotide sequence ID" value="NC_018656.1"/>
</dbReference>
<dbReference type="eggNOG" id="arCOG02391">
    <property type="taxonomic scope" value="Archaea"/>
</dbReference>
<dbReference type="HOGENOM" id="CLU_1375466_0_0_2"/>
<dbReference type="PATRIC" id="fig|1229909.8.peg.760"/>